<dbReference type="OrthoDB" id="415459at2759"/>
<reference evidence="9 10" key="2">
    <citation type="submission" date="2024-05" db="EMBL/GenBank/DDBJ databases">
        <authorList>
            <person name="Chen Y."/>
            <person name="Shah S."/>
            <person name="Dougan E. K."/>
            <person name="Thang M."/>
            <person name="Chan C."/>
        </authorList>
    </citation>
    <scope>NUCLEOTIDE SEQUENCE [LARGE SCALE GENOMIC DNA]</scope>
</reference>
<keyword evidence="4 5" id="KW-0862">Zinc</keyword>
<keyword evidence="2" id="KW-0677">Repeat</keyword>
<feature type="region of interest" description="Disordered" evidence="6">
    <location>
        <begin position="64"/>
        <end position="92"/>
    </location>
</feature>
<dbReference type="Pfam" id="PF00642">
    <property type="entry name" value="zf-CCCH"/>
    <property type="match status" value="2"/>
</dbReference>
<keyword evidence="10" id="KW-1185">Reference proteome</keyword>
<evidence type="ECO:0000256" key="2">
    <source>
        <dbReference type="ARBA" id="ARBA00022737"/>
    </source>
</evidence>
<name>A0A9P1DL13_9DINO</name>
<feature type="domain" description="C3H1-type" evidence="7">
    <location>
        <begin position="35"/>
        <end position="61"/>
    </location>
</feature>
<comment type="caution">
    <text evidence="8">The sequence shown here is derived from an EMBL/GenBank/DDBJ whole genome shotgun (WGS) entry which is preliminary data.</text>
</comment>
<evidence type="ECO:0000313" key="9">
    <source>
        <dbReference type="EMBL" id="CAL4799542.1"/>
    </source>
</evidence>
<protein>
    <submittedName>
        <fullName evidence="9">Zinc finger CCCH domain-containing protein 3</fullName>
    </submittedName>
</protein>
<dbReference type="EMBL" id="CAMXCT030005394">
    <property type="protein sequence ID" value="CAL4799542.1"/>
    <property type="molecule type" value="Genomic_DNA"/>
</dbReference>
<proteinExistence type="predicted"/>
<keyword evidence="3 5" id="KW-0863">Zinc-finger</keyword>
<gene>
    <name evidence="8" type="ORF">C1SCF055_LOCUS37314</name>
</gene>
<dbReference type="InterPro" id="IPR036855">
    <property type="entry name" value="Znf_CCCH_sf"/>
</dbReference>
<dbReference type="SMART" id="SM00356">
    <property type="entry name" value="ZnF_C3H1"/>
    <property type="match status" value="2"/>
</dbReference>
<dbReference type="InterPro" id="IPR045877">
    <property type="entry name" value="ZFP36-like"/>
</dbReference>
<dbReference type="Proteomes" id="UP001152797">
    <property type="component" value="Unassembled WGS sequence"/>
</dbReference>
<dbReference type="PANTHER" id="PTHR12547">
    <property type="entry name" value="CCCH ZINC FINGER/TIS11-RELATED"/>
    <property type="match status" value="1"/>
</dbReference>
<reference evidence="8" key="1">
    <citation type="submission" date="2022-10" db="EMBL/GenBank/DDBJ databases">
        <authorList>
            <person name="Chen Y."/>
            <person name="Dougan E. K."/>
            <person name="Chan C."/>
            <person name="Rhodes N."/>
            <person name="Thang M."/>
        </authorList>
    </citation>
    <scope>NUCLEOTIDE SEQUENCE</scope>
</reference>
<feature type="domain" description="C3H1-type" evidence="7">
    <location>
        <begin position="1"/>
        <end position="26"/>
    </location>
</feature>
<evidence type="ECO:0000256" key="6">
    <source>
        <dbReference type="SAM" id="MobiDB-lite"/>
    </source>
</evidence>
<feature type="zinc finger region" description="C3H1-type" evidence="5">
    <location>
        <begin position="35"/>
        <end position="61"/>
    </location>
</feature>
<evidence type="ECO:0000313" key="10">
    <source>
        <dbReference type="Proteomes" id="UP001152797"/>
    </source>
</evidence>
<evidence type="ECO:0000313" key="8">
    <source>
        <dbReference type="EMBL" id="CAI4012230.1"/>
    </source>
</evidence>
<dbReference type="SUPFAM" id="SSF90229">
    <property type="entry name" value="CCCH zinc finger"/>
    <property type="match status" value="2"/>
</dbReference>
<dbReference type="AlphaFoldDB" id="A0A9P1DL13"/>
<dbReference type="InterPro" id="IPR000571">
    <property type="entry name" value="Znf_CCCH"/>
</dbReference>
<evidence type="ECO:0000256" key="1">
    <source>
        <dbReference type="ARBA" id="ARBA00022723"/>
    </source>
</evidence>
<feature type="region of interest" description="Disordered" evidence="6">
    <location>
        <begin position="123"/>
        <end position="142"/>
    </location>
</feature>
<dbReference type="GO" id="GO:0008270">
    <property type="term" value="F:zinc ion binding"/>
    <property type="evidence" value="ECO:0007669"/>
    <property type="project" value="UniProtKB-KW"/>
</dbReference>
<evidence type="ECO:0000256" key="5">
    <source>
        <dbReference type="PROSITE-ProRule" id="PRU00723"/>
    </source>
</evidence>
<evidence type="ECO:0000256" key="4">
    <source>
        <dbReference type="ARBA" id="ARBA00022833"/>
    </source>
</evidence>
<dbReference type="PANTHER" id="PTHR12547:SF18">
    <property type="entry name" value="PROTEIN TIS11"/>
    <property type="match status" value="1"/>
</dbReference>
<feature type="zinc finger region" description="C3H1-type" evidence="5">
    <location>
        <begin position="1"/>
        <end position="26"/>
    </location>
</feature>
<keyword evidence="1 5" id="KW-0479">Metal-binding</keyword>
<dbReference type="Gene3D" id="4.10.1000.10">
    <property type="entry name" value="Zinc finger, CCCH-type"/>
    <property type="match status" value="2"/>
</dbReference>
<dbReference type="PROSITE" id="PS50103">
    <property type="entry name" value="ZF_C3H1"/>
    <property type="match status" value="2"/>
</dbReference>
<organism evidence="8">
    <name type="scientific">Cladocopium goreaui</name>
    <dbReference type="NCBI Taxonomy" id="2562237"/>
    <lineage>
        <taxon>Eukaryota</taxon>
        <taxon>Sar</taxon>
        <taxon>Alveolata</taxon>
        <taxon>Dinophyceae</taxon>
        <taxon>Suessiales</taxon>
        <taxon>Symbiodiniaceae</taxon>
        <taxon>Cladocopium</taxon>
    </lineage>
</organism>
<dbReference type="EMBL" id="CAMXCT010005394">
    <property type="protein sequence ID" value="CAI4012230.1"/>
    <property type="molecule type" value="Genomic_DNA"/>
</dbReference>
<evidence type="ECO:0000259" key="7">
    <source>
        <dbReference type="PROSITE" id="PS50103"/>
    </source>
</evidence>
<dbReference type="GO" id="GO:0003729">
    <property type="term" value="F:mRNA binding"/>
    <property type="evidence" value="ECO:0007669"/>
    <property type="project" value="InterPro"/>
</dbReference>
<evidence type="ECO:0000256" key="3">
    <source>
        <dbReference type="ARBA" id="ARBA00022771"/>
    </source>
</evidence>
<dbReference type="EMBL" id="CAMXCT020005394">
    <property type="protein sequence ID" value="CAL1165605.1"/>
    <property type="molecule type" value="Genomic_DNA"/>
</dbReference>
<feature type="non-terminal residue" evidence="8">
    <location>
        <position position="1"/>
    </location>
</feature>
<sequence>KTAICRAFLRGKCVESGDCNFAHGEDELRVSPNVYKTQLCNFFARGHCKKGDRCRHAHGWKELRNQESEKSPTSSFFQAPPGLPPSDPSPSVASLDAVLDADAQTGTVPLPLLPVTPKKVVRARSTQSTPLPLSPPSSPMKVSMSGDVAGSLCPGLSKGRKTSESSRLDLHPTYSTFQATLAASQQALVKELMRRRDFGVFGTCTSTKTWIL</sequence>
<accession>A0A9P1DL13</accession>